<sequence>MMSLWKRSLAARFICFTLLSLALSQAIVFFISWDEHGQVIRKTAKGEIFSRCASLARVLEATPPSLQTEILNASNTSTARYWISTNGLKDAPAWREEAWERLAQPLPRVSFAGHSVPAEVRPDFARNTAASSSATSSQWIDLRPEAWPLSRPAKFLYLDDATGMGLAVRLANGTWLNTAFAKPAQDGFWTSKSTLALGLSALSLSIIAVFAARGIAQPLRRLAIAAEAFGRGQEIVPLPETGPDDIRRTAEAFNRMQARLHRFVDDRTRMLAAIGHDLRTPLTSLRLRAEFVPDEDVREKMLSTITEVQTMTEATLAFAREDATAESTRTVDLSALVESLCDDLAELGYDISFSEGQKISYSCRPDALRRACRNLVENAIRYGERARVSVERQADSIEITVSDDGPGIPDSAKEQVFTPFFRIENSRNRETGGVGLGLSIARTIARHHGGDIVLTNKQKGLQAAISLPALDGGPPPPISRPVAGAKDVTNALESEKPSSVAPILQRASKSY</sequence>
<dbReference type="SUPFAM" id="SSF55874">
    <property type="entry name" value="ATPase domain of HSP90 chaperone/DNA topoisomerase II/histidine kinase"/>
    <property type="match status" value="1"/>
</dbReference>
<evidence type="ECO:0000256" key="15">
    <source>
        <dbReference type="SAM" id="MobiDB-lite"/>
    </source>
</evidence>
<reference evidence="19 20" key="1">
    <citation type="submission" date="2016-07" db="EMBL/GenBank/DDBJ databases">
        <title>Complete genome sequence of Bradyrhizobium icense LMTR 13T, a potential inoculant strain isolated from lima bean (Phaseolus lunatus) in Peru.</title>
        <authorList>
            <person name="Ormeno-Orrillo E."/>
            <person name="Duran D."/>
            <person name="Rogel M.A."/>
            <person name="Rey L."/>
            <person name="Imperial J."/>
            <person name="Ruiz-Argueso T."/>
            <person name="Martinez-Romero E."/>
        </authorList>
    </citation>
    <scope>NUCLEOTIDE SEQUENCE [LARGE SCALE GENOMIC DNA]</scope>
    <source>
        <strain evidence="19 20">LMTR 13</strain>
    </source>
</reference>
<feature type="region of interest" description="Disordered" evidence="15">
    <location>
        <begin position="490"/>
        <end position="511"/>
    </location>
</feature>
<keyword evidence="14 16" id="KW-0472">Membrane</keyword>
<protein>
    <recommendedName>
        <fullName evidence="3">histidine kinase</fullName>
        <ecNumber evidence="3">2.7.13.3</ecNumber>
    </recommendedName>
</protein>
<evidence type="ECO:0000259" key="17">
    <source>
        <dbReference type="PROSITE" id="PS50109"/>
    </source>
</evidence>
<evidence type="ECO:0000256" key="6">
    <source>
        <dbReference type="ARBA" id="ARBA00022553"/>
    </source>
</evidence>
<comment type="catalytic activity">
    <reaction evidence="1">
        <text>ATP + protein L-histidine = ADP + protein N-phospho-L-histidine.</text>
        <dbReference type="EC" id="2.7.13.3"/>
    </reaction>
</comment>
<dbReference type="PROSITE" id="PS50109">
    <property type="entry name" value="HIS_KIN"/>
    <property type="match status" value="1"/>
</dbReference>
<dbReference type="PANTHER" id="PTHR44936:SF5">
    <property type="entry name" value="SENSOR HISTIDINE KINASE ENVZ"/>
    <property type="match status" value="1"/>
</dbReference>
<organism evidence="19 20">
    <name type="scientific">Bradyrhizobium icense</name>
    <dbReference type="NCBI Taxonomy" id="1274631"/>
    <lineage>
        <taxon>Bacteria</taxon>
        <taxon>Pseudomonadati</taxon>
        <taxon>Pseudomonadota</taxon>
        <taxon>Alphaproteobacteria</taxon>
        <taxon>Hyphomicrobiales</taxon>
        <taxon>Nitrobacteraceae</taxon>
        <taxon>Bradyrhizobium</taxon>
    </lineage>
</organism>
<keyword evidence="8 16" id="KW-0812">Transmembrane</keyword>
<dbReference type="InterPro" id="IPR050980">
    <property type="entry name" value="2C_sensor_his_kinase"/>
</dbReference>
<dbReference type="SUPFAM" id="SSF158472">
    <property type="entry name" value="HAMP domain-like"/>
    <property type="match status" value="1"/>
</dbReference>
<evidence type="ECO:0000256" key="4">
    <source>
        <dbReference type="ARBA" id="ARBA00022475"/>
    </source>
</evidence>
<gene>
    <name evidence="19" type="ORF">LMTR13_09260</name>
</gene>
<dbReference type="SUPFAM" id="SSF47384">
    <property type="entry name" value="Homodimeric domain of signal transducing histidine kinase"/>
    <property type="match status" value="1"/>
</dbReference>
<proteinExistence type="predicted"/>
<evidence type="ECO:0000256" key="1">
    <source>
        <dbReference type="ARBA" id="ARBA00000085"/>
    </source>
</evidence>
<dbReference type="Proteomes" id="UP000092839">
    <property type="component" value="Chromosome"/>
</dbReference>
<evidence type="ECO:0000256" key="7">
    <source>
        <dbReference type="ARBA" id="ARBA00022679"/>
    </source>
</evidence>
<dbReference type="EMBL" id="CP016428">
    <property type="protein sequence ID" value="ANW00328.1"/>
    <property type="molecule type" value="Genomic_DNA"/>
</dbReference>
<evidence type="ECO:0000256" key="11">
    <source>
        <dbReference type="ARBA" id="ARBA00022840"/>
    </source>
</evidence>
<dbReference type="Pfam" id="PF00512">
    <property type="entry name" value="HisKA"/>
    <property type="match status" value="1"/>
</dbReference>
<evidence type="ECO:0000256" key="16">
    <source>
        <dbReference type="SAM" id="Phobius"/>
    </source>
</evidence>
<keyword evidence="5" id="KW-0997">Cell inner membrane</keyword>
<dbReference type="Pfam" id="PF02518">
    <property type="entry name" value="HATPase_c"/>
    <property type="match status" value="1"/>
</dbReference>
<evidence type="ECO:0000256" key="9">
    <source>
        <dbReference type="ARBA" id="ARBA00022741"/>
    </source>
</evidence>
<dbReference type="SMART" id="SM00304">
    <property type="entry name" value="HAMP"/>
    <property type="match status" value="1"/>
</dbReference>
<dbReference type="InterPro" id="IPR005467">
    <property type="entry name" value="His_kinase_dom"/>
</dbReference>
<dbReference type="EC" id="2.7.13.3" evidence="3"/>
<dbReference type="InterPro" id="IPR036890">
    <property type="entry name" value="HATPase_C_sf"/>
</dbReference>
<keyword evidence="6" id="KW-0597">Phosphoprotein</keyword>
<evidence type="ECO:0000256" key="3">
    <source>
        <dbReference type="ARBA" id="ARBA00012438"/>
    </source>
</evidence>
<keyword evidence="4" id="KW-1003">Cell membrane</keyword>
<dbReference type="PRINTS" id="PR00344">
    <property type="entry name" value="BCTRLSENSOR"/>
</dbReference>
<keyword evidence="11" id="KW-0067">ATP-binding</keyword>
<evidence type="ECO:0000313" key="20">
    <source>
        <dbReference type="Proteomes" id="UP000092839"/>
    </source>
</evidence>
<name>A0A1B1UC39_9BRAD</name>
<evidence type="ECO:0000259" key="18">
    <source>
        <dbReference type="PROSITE" id="PS50885"/>
    </source>
</evidence>
<dbReference type="Gene3D" id="1.10.287.130">
    <property type="match status" value="1"/>
</dbReference>
<dbReference type="CDD" id="cd06225">
    <property type="entry name" value="HAMP"/>
    <property type="match status" value="1"/>
</dbReference>
<feature type="transmembrane region" description="Helical" evidence="16">
    <location>
        <begin position="195"/>
        <end position="212"/>
    </location>
</feature>
<comment type="subcellular location">
    <subcellularLocation>
        <location evidence="2">Cell inner membrane</location>
        <topology evidence="2">Multi-pass membrane protein</topology>
    </subcellularLocation>
</comment>
<evidence type="ECO:0000256" key="5">
    <source>
        <dbReference type="ARBA" id="ARBA00022519"/>
    </source>
</evidence>
<dbReference type="InterPro" id="IPR003661">
    <property type="entry name" value="HisK_dim/P_dom"/>
</dbReference>
<keyword evidence="10 19" id="KW-0418">Kinase</keyword>
<dbReference type="InterPro" id="IPR003660">
    <property type="entry name" value="HAMP_dom"/>
</dbReference>
<dbReference type="OrthoDB" id="9804645at2"/>
<keyword evidence="9" id="KW-0547">Nucleotide-binding</keyword>
<dbReference type="Gene3D" id="3.30.565.10">
    <property type="entry name" value="Histidine kinase-like ATPase, C-terminal domain"/>
    <property type="match status" value="1"/>
</dbReference>
<accession>A0A1B1UC39</accession>
<feature type="domain" description="HAMP" evidence="18">
    <location>
        <begin position="213"/>
        <end position="265"/>
    </location>
</feature>
<dbReference type="InterPro" id="IPR004358">
    <property type="entry name" value="Sig_transdc_His_kin-like_C"/>
</dbReference>
<evidence type="ECO:0000313" key="19">
    <source>
        <dbReference type="EMBL" id="ANW00328.1"/>
    </source>
</evidence>
<keyword evidence="12 16" id="KW-1133">Transmembrane helix</keyword>
<dbReference type="Gene3D" id="1.10.8.500">
    <property type="entry name" value="HAMP domain in histidine kinase"/>
    <property type="match status" value="1"/>
</dbReference>
<feature type="domain" description="Histidine kinase" evidence="17">
    <location>
        <begin position="273"/>
        <end position="471"/>
    </location>
</feature>
<dbReference type="InterPro" id="IPR036097">
    <property type="entry name" value="HisK_dim/P_sf"/>
</dbReference>
<keyword evidence="20" id="KW-1185">Reference proteome</keyword>
<evidence type="ECO:0000256" key="12">
    <source>
        <dbReference type="ARBA" id="ARBA00022989"/>
    </source>
</evidence>
<dbReference type="CDD" id="cd00082">
    <property type="entry name" value="HisKA"/>
    <property type="match status" value="1"/>
</dbReference>
<dbReference type="KEGG" id="bic:LMTR13_09260"/>
<dbReference type="InterPro" id="IPR003594">
    <property type="entry name" value="HATPase_dom"/>
</dbReference>
<evidence type="ECO:0000256" key="13">
    <source>
        <dbReference type="ARBA" id="ARBA00023012"/>
    </source>
</evidence>
<dbReference type="STRING" id="1274631.LMTR13_09260"/>
<dbReference type="SMART" id="SM00387">
    <property type="entry name" value="HATPase_c"/>
    <property type="match status" value="1"/>
</dbReference>
<dbReference type="GO" id="GO:0005886">
    <property type="term" value="C:plasma membrane"/>
    <property type="evidence" value="ECO:0007669"/>
    <property type="project" value="UniProtKB-SubCell"/>
</dbReference>
<keyword evidence="7" id="KW-0808">Transferase</keyword>
<dbReference type="GO" id="GO:0005524">
    <property type="term" value="F:ATP binding"/>
    <property type="evidence" value="ECO:0007669"/>
    <property type="project" value="UniProtKB-KW"/>
</dbReference>
<dbReference type="GO" id="GO:0000155">
    <property type="term" value="F:phosphorelay sensor kinase activity"/>
    <property type="evidence" value="ECO:0007669"/>
    <property type="project" value="InterPro"/>
</dbReference>
<dbReference type="PANTHER" id="PTHR44936">
    <property type="entry name" value="SENSOR PROTEIN CREC"/>
    <property type="match status" value="1"/>
</dbReference>
<dbReference type="AlphaFoldDB" id="A0A1B1UC39"/>
<dbReference type="PROSITE" id="PS50885">
    <property type="entry name" value="HAMP"/>
    <property type="match status" value="1"/>
</dbReference>
<evidence type="ECO:0000256" key="2">
    <source>
        <dbReference type="ARBA" id="ARBA00004429"/>
    </source>
</evidence>
<evidence type="ECO:0000256" key="14">
    <source>
        <dbReference type="ARBA" id="ARBA00023136"/>
    </source>
</evidence>
<dbReference type="Pfam" id="PF00672">
    <property type="entry name" value="HAMP"/>
    <property type="match status" value="1"/>
</dbReference>
<dbReference type="SMART" id="SM00388">
    <property type="entry name" value="HisKA"/>
    <property type="match status" value="1"/>
</dbReference>
<keyword evidence="13" id="KW-0902">Two-component regulatory system</keyword>
<evidence type="ECO:0000256" key="10">
    <source>
        <dbReference type="ARBA" id="ARBA00022777"/>
    </source>
</evidence>
<evidence type="ECO:0000256" key="8">
    <source>
        <dbReference type="ARBA" id="ARBA00022692"/>
    </source>
</evidence>